<organism evidence="2">
    <name type="scientific">Oryza meridionalis</name>
    <dbReference type="NCBI Taxonomy" id="40149"/>
    <lineage>
        <taxon>Eukaryota</taxon>
        <taxon>Viridiplantae</taxon>
        <taxon>Streptophyta</taxon>
        <taxon>Embryophyta</taxon>
        <taxon>Tracheophyta</taxon>
        <taxon>Spermatophyta</taxon>
        <taxon>Magnoliopsida</taxon>
        <taxon>Liliopsida</taxon>
        <taxon>Poales</taxon>
        <taxon>Poaceae</taxon>
        <taxon>BOP clade</taxon>
        <taxon>Oryzoideae</taxon>
        <taxon>Oryzeae</taxon>
        <taxon>Oryzinae</taxon>
        <taxon>Oryza</taxon>
    </lineage>
</organism>
<evidence type="ECO:0000313" key="2">
    <source>
        <dbReference type="EnsemblPlants" id="OMERI01G17950.1"/>
    </source>
</evidence>
<feature type="compositionally biased region" description="Basic and acidic residues" evidence="1">
    <location>
        <begin position="226"/>
        <end position="239"/>
    </location>
</feature>
<accession>A0A0E0C3G8</accession>
<dbReference type="HOGENOM" id="CLU_047192_0_0_1"/>
<evidence type="ECO:0000256" key="1">
    <source>
        <dbReference type="SAM" id="MobiDB-lite"/>
    </source>
</evidence>
<evidence type="ECO:0000313" key="3">
    <source>
        <dbReference type="Proteomes" id="UP000008021"/>
    </source>
</evidence>
<sequence>MMGTEATATTTVSGGSGRAAPAALCLQAARGAWSRTSKVLDVDAASPTAAPSLGSSVGVPFLWEEAPGRPKVVVVAPEDFAPPLPAPDADDERTPVSHGGEAAPAGGGDRGDGDTARHVVAPLKLPPRLQAAAAAAAAADSSLSPNTVLHGPYGGNKPPRPLTRSGSTASHRRKPIAAGVSLWKKATAAARGKRHDHDAAALDAPCRSPASSSSSSSSSSMSYFADDDHRRQTDGHGDPEPEADGEECGAKSTVRITRFKRNKSLPSVNTSHLWASIRRSVKQITPWS</sequence>
<dbReference type="eggNOG" id="ENOG502R76Z">
    <property type="taxonomic scope" value="Eukaryota"/>
</dbReference>
<protein>
    <submittedName>
        <fullName evidence="2">Uncharacterized protein</fullName>
    </submittedName>
</protein>
<dbReference type="PANTHER" id="PTHR34371:SF6">
    <property type="entry name" value="MEMBRANE-ASSOCIATED KINASE REGULATOR 6"/>
    <property type="match status" value="1"/>
</dbReference>
<dbReference type="PANTHER" id="PTHR34371">
    <property type="entry name" value="OS01G0551000 PROTEIN"/>
    <property type="match status" value="1"/>
</dbReference>
<dbReference type="Gramene" id="OMERI01G17950.1">
    <property type="protein sequence ID" value="OMERI01G17950.1"/>
    <property type="gene ID" value="OMERI01G17950"/>
</dbReference>
<dbReference type="AlphaFoldDB" id="A0A0E0C3G8"/>
<dbReference type="Proteomes" id="UP000008021">
    <property type="component" value="Chromosome 1"/>
</dbReference>
<reference evidence="2" key="2">
    <citation type="submission" date="2018-05" db="EMBL/GenBank/DDBJ databases">
        <title>OmerRS3 (Oryza meridionalis Reference Sequence Version 3).</title>
        <authorList>
            <person name="Zhang J."/>
            <person name="Kudrna D."/>
            <person name="Lee S."/>
            <person name="Talag J."/>
            <person name="Welchert J."/>
            <person name="Wing R.A."/>
        </authorList>
    </citation>
    <scope>NUCLEOTIDE SEQUENCE [LARGE SCALE GENOMIC DNA]</scope>
    <source>
        <strain evidence="2">cv. OR44</strain>
    </source>
</reference>
<keyword evidence="3" id="KW-1185">Reference proteome</keyword>
<proteinExistence type="predicted"/>
<dbReference type="EnsemblPlants" id="OMERI01G17950.1">
    <property type="protein sequence ID" value="OMERI01G17950.1"/>
    <property type="gene ID" value="OMERI01G17950"/>
</dbReference>
<reference evidence="2" key="1">
    <citation type="submission" date="2015-04" db="UniProtKB">
        <authorList>
            <consortium name="EnsemblPlants"/>
        </authorList>
    </citation>
    <scope>IDENTIFICATION</scope>
</reference>
<feature type="region of interest" description="Disordered" evidence="1">
    <location>
        <begin position="79"/>
        <end position="255"/>
    </location>
</feature>
<name>A0A0E0C3G8_9ORYZ</name>
<feature type="compositionally biased region" description="Low complexity" evidence="1">
    <location>
        <begin position="211"/>
        <end position="222"/>
    </location>
</feature>